<dbReference type="EMBL" id="CAAALY010028213">
    <property type="protein sequence ID" value="VEL16375.1"/>
    <property type="molecule type" value="Genomic_DNA"/>
</dbReference>
<keyword evidence="3" id="KW-1185">Reference proteome</keyword>
<feature type="compositionally biased region" description="Acidic residues" evidence="1">
    <location>
        <begin position="1"/>
        <end position="11"/>
    </location>
</feature>
<reference evidence="2" key="1">
    <citation type="submission" date="2018-11" db="EMBL/GenBank/DDBJ databases">
        <authorList>
            <consortium name="Pathogen Informatics"/>
        </authorList>
    </citation>
    <scope>NUCLEOTIDE SEQUENCE</scope>
</reference>
<feature type="region of interest" description="Disordered" evidence="1">
    <location>
        <begin position="220"/>
        <end position="250"/>
    </location>
</feature>
<feature type="compositionally biased region" description="Polar residues" evidence="1">
    <location>
        <begin position="226"/>
        <end position="235"/>
    </location>
</feature>
<evidence type="ECO:0000313" key="3">
    <source>
        <dbReference type="Proteomes" id="UP000784294"/>
    </source>
</evidence>
<comment type="caution">
    <text evidence="2">The sequence shown here is derived from an EMBL/GenBank/DDBJ whole genome shotgun (WGS) entry which is preliminary data.</text>
</comment>
<evidence type="ECO:0000313" key="2">
    <source>
        <dbReference type="EMBL" id="VEL16375.1"/>
    </source>
</evidence>
<accession>A0A3S5B8W9</accession>
<dbReference type="Proteomes" id="UP000784294">
    <property type="component" value="Unassembled WGS sequence"/>
</dbReference>
<proteinExistence type="predicted"/>
<sequence>MVNETECDSETDSPIHPQQPSPTLVLADALPAAKHSKTSCHPVPSSAFAKLPTLTRSFSSSLTTSITTSMPRSTSDTLPISYPNFERAALPSHRSYIASTSISLGNGTSCGGSSQPTSVAESCTPLVHGDQHSLANLRKQNTLRTSSYPKIASSRGKKDKLLKEKVYLEEEVGESLNGGNLADPVVFANASRFEVLFSSYSCSEDEAGELDEERHAFGVASHKGPTGQQNLSLKQGGSIELSKQKRTMSL</sequence>
<evidence type="ECO:0000256" key="1">
    <source>
        <dbReference type="SAM" id="MobiDB-lite"/>
    </source>
</evidence>
<name>A0A3S5B8W9_9PLAT</name>
<dbReference type="AlphaFoldDB" id="A0A3S5B8W9"/>
<feature type="region of interest" description="Disordered" evidence="1">
    <location>
        <begin position="1"/>
        <end position="22"/>
    </location>
</feature>
<feature type="non-terminal residue" evidence="2">
    <location>
        <position position="1"/>
    </location>
</feature>
<protein>
    <submittedName>
        <fullName evidence="2">Uncharacterized protein</fullName>
    </submittedName>
</protein>
<organism evidence="2 3">
    <name type="scientific">Protopolystoma xenopodis</name>
    <dbReference type="NCBI Taxonomy" id="117903"/>
    <lineage>
        <taxon>Eukaryota</taxon>
        <taxon>Metazoa</taxon>
        <taxon>Spiralia</taxon>
        <taxon>Lophotrochozoa</taxon>
        <taxon>Platyhelminthes</taxon>
        <taxon>Monogenea</taxon>
        <taxon>Polyopisthocotylea</taxon>
        <taxon>Polystomatidea</taxon>
        <taxon>Polystomatidae</taxon>
        <taxon>Protopolystoma</taxon>
    </lineage>
</organism>
<gene>
    <name evidence="2" type="ORF">PXEA_LOCUS9815</name>
</gene>